<evidence type="ECO:0000256" key="3">
    <source>
        <dbReference type="ARBA" id="ARBA00022692"/>
    </source>
</evidence>
<evidence type="ECO:0000256" key="7">
    <source>
        <dbReference type="SAM" id="Phobius"/>
    </source>
</evidence>
<keyword evidence="3 7" id="KW-0812">Transmembrane</keyword>
<comment type="function">
    <text evidence="6">Involved in the retrieval of endoplasmic reticulum membrane proteins from the early Golgi compartment.</text>
</comment>
<dbReference type="GO" id="GO:0006890">
    <property type="term" value="P:retrograde vesicle-mediated transport, Golgi to endoplasmic reticulum"/>
    <property type="evidence" value="ECO:0007669"/>
    <property type="project" value="TreeGrafter"/>
</dbReference>
<organism evidence="8">
    <name type="scientific">Prasinoderma coloniale</name>
    <dbReference type="NCBI Taxonomy" id="156133"/>
    <lineage>
        <taxon>Eukaryota</taxon>
        <taxon>Viridiplantae</taxon>
        <taxon>Prasinodermophyta</taxon>
        <taxon>Prasinodermophyceae</taxon>
        <taxon>Prasinodermales</taxon>
        <taxon>Prasinodermaceae</taxon>
        <taxon>Prasinoderma</taxon>
    </lineage>
</organism>
<evidence type="ECO:0000256" key="6">
    <source>
        <dbReference type="PIRNR" id="PIRNR016013"/>
    </source>
</evidence>
<dbReference type="PANTHER" id="PTHR10743:SF0">
    <property type="entry name" value="PROTEIN RER1"/>
    <property type="match status" value="1"/>
</dbReference>
<dbReference type="PIRSF" id="PIRSF016013">
    <property type="entry name" value="AtER_Rer1p"/>
    <property type="match status" value="1"/>
</dbReference>
<evidence type="ECO:0000313" key="8">
    <source>
        <dbReference type="EMBL" id="CAD8250043.1"/>
    </source>
</evidence>
<comment type="similarity">
    <text evidence="2 6">Belongs to the RER1 family.</text>
</comment>
<evidence type="ECO:0000256" key="1">
    <source>
        <dbReference type="ARBA" id="ARBA00004141"/>
    </source>
</evidence>
<protein>
    <recommendedName>
        <fullName evidence="6">Protein RER1</fullName>
    </recommendedName>
</protein>
<evidence type="ECO:0000256" key="2">
    <source>
        <dbReference type="ARBA" id="ARBA00006070"/>
    </source>
</evidence>
<dbReference type="GO" id="GO:0000139">
    <property type="term" value="C:Golgi membrane"/>
    <property type="evidence" value="ECO:0007669"/>
    <property type="project" value="TreeGrafter"/>
</dbReference>
<dbReference type="PANTHER" id="PTHR10743">
    <property type="entry name" value="PROTEIN RER1"/>
    <property type="match status" value="1"/>
</dbReference>
<keyword evidence="4 7" id="KW-1133">Transmembrane helix</keyword>
<feature type="transmembrane region" description="Helical" evidence="7">
    <location>
        <begin position="69"/>
        <end position="87"/>
    </location>
</feature>
<dbReference type="AlphaFoldDB" id="A0A7R9U0E5"/>
<dbReference type="EMBL" id="HBDZ01015031">
    <property type="protein sequence ID" value="CAD8250043.1"/>
    <property type="molecule type" value="Transcribed_RNA"/>
</dbReference>
<sequence length="193" mass="22204">MAMYGNDMADSMGDSGFFSPFMRNASVASSRWQQLLDKMTPHPLPRWLGTLVLALMYGLRVYVVQGFFIVTYGLGIYVLNLFIGFLTPQGMSADVDTDEPVLPTKDSEEFKPFVRKLPEFKFWYSISKAFVIASFMTLFPFFDIPVFWPILLMYWLLLVGMTMKKQIKHMLKHKYLPFTTGKKKFTGASKNAK</sequence>
<dbReference type="InterPro" id="IPR004932">
    <property type="entry name" value="Rer1"/>
</dbReference>
<accession>A0A7R9U0E5</accession>
<name>A0A7R9U0E5_9VIRI</name>
<keyword evidence="5 6" id="KW-0472">Membrane</keyword>
<dbReference type="GO" id="GO:0005783">
    <property type="term" value="C:endoplasmic reticulum"/>
    <property type="evidence" value="ECO:0007669"/>
    <property type="project" value="GOC"/>
</dbReference>
<reference evidence="8" key="1">
    <citation type="submission" date="2021-01" db="EMBL/GenBank/DDBJ databases">
        <authorList>
            <person name="Corre E."/>
            <person name="Pelletier E."/>
            <person name="Niang G."/>
            <person name="Scheremetjew M."/>
            <person name="Finn R."/>
            <person name="Kale V."/>
            <person name="Holt S."/>
            <person name="Cochrane G."/>
            <person name="Meng A."/>
            <person name="Brown T."/>
            <person name="Cohen L."/>
        </authorList>
    </citation>
    <scope>NUCLEOTIDE SEQUENCE</scope>
    <source>
        <strain evidence="8">CCMP1413</strain>
    </source>
</reference>
<gene>
    <name evidence="8" type="ORF">PCOL08062_LOCUS11575</name>
</gene>
<dbReference type="Pfam" id="PF03248">
    <property type="entry name" value="Rer1"/>
    <property type="match status" value="1"/>
</dbReference>
<dbReference type="GO" id="GO:0006621">
    <property type="term" value="P:protein retention in ER lumen"/>
    <property type="evidence" value="ECO:0007669"/>
    <property type="project" value="TreeGrafter"/>
</dbReference>
<evidence type="ECO:0000256" key="4">
    <source>
        <dbReference type="ARBA" id="ARBA00022989"/>
    </source>
</evidence>
<comment type="subcellular location">
    <subcellularLocation>
        <location evidence="1">Membrane</location>
        <topology evidence="1">Multi-pass membrane protein</topology>
    </subcellularLocation>
</comment>
<feature type="transmembrane region" description="Helical" evidence="7">
    <location>
        <begin position="44"/>
        <end position="63"/>
    </location>
</feature>
<feature type="transmembrane region" description="Helical" evidence="7">
    <location>
        <begin position="146"/>
        <end position="163"/>
    </location>
</feature>
<evidence type="ECO:0000256" key="5">
    <source>
        <dbReference type="ARBA" id="ARBA00023136"/>
    </source>
</evidence>
<proteinExistence type="inferred from homology"/>